<evidence type="ECO:0000313" key="2">
    <source>
        <dbReference type="EMBL" id="KAJ0208497.1"/>
    </source>
</evidence>
<feature type="domain" description="Transposase MuDR plant" evidence="1">
    <location>
        <begin position="33"/>
        <end position="88"/>
    </location>
</feature>
<comment type="caution">
    <text evidence="2">The sequence shown here is derived from an EMBL/GenBank/DDBJ whole genome shotgun (WGS) entry which is preliminary data.</text>
</comment>
<evidence type="ECO:0000313" key="3">
    <source>
        <dbReference type="Proteomes" id="UP000235145"/>
    </source>
</evidence>
<organism evidence="2 3">
    <name type="scientific">Lactuca sativa</name>
    <name type="common">Garden lettuce</name>
    <dbReference type="NCBI Taxonomy" id="4236"/>
    <lineage>
        <taxon>Eukaryota</taxon>
        <taxon>Viridiplantae</taxon>
        <taxon>Streptophyta</taxon>
        <taxon>Embryophyta</taxon>
        <taxon>Tracheophyta</taxon>
        <taxon>Spermatophyta</taxon>
        <taxon>Magnoliopsida</taxon>
        <taxon>eudicotyledons</taxon>
        <taxon>Gunneridae</taxon>
        <taxon>Pentapetalae</taxon>
        <taxon>asterids</taxon>
        <taxon>campanulids</taxon>
        <taxon>Asterales</taxon>
        <taxon>Asteraceae</taxon>
        <taxon>Cichorioideae</taxon>
        <taxon>Cichorieae</taxon>
        <taxon>Lactucinae</taxon>
        <taxon>Lactuca</taxon>
    </lineage>
</organism>
<evidence type="ECO:0000259" key="1">
    <source>
        <dbReference type="Pfam" id="PF03108"/>
    </source>
</evidence>
<proteinExistence type="predicted"/>
<dbReference type="Pfam" id="PF03108">
    <property type="entry name" value="DBD_Tnp_Mut"/>
    <property type="match status" value="1"/>
</dbReference>
<name>A0A9R1VPG9_LACSA</name>
<sequence>MFNKSSDEDEIIHSIHNSKVKWNVMKPVIGERHELKLCLTNYSIYKGYKIRFKKCDSVRLVAVYASDPEKCPFIVRASWMSTEKSFQVKKMNDRHT</sequence>
<dbReference type="PANTHER" id="PTHR31973:SF187">
    <property type="entry name" value="MUTATOR TRANSPOSASE MUDRA PROTEIN"/>
    <property type="match status" value="1"/>
</dbReference>
<dbReference type="Proteomes" id="UP000235145">
    <property type="component" value="Unassembled WGS sequence"/>
</dbReference>
<reference evidence="2 3" key="1">
    <citation type="journal article" date="2017" name="Nat. Commun.">
        <title>Genome assembly with in vitro proximity ligation data and whole-genome triplication in lettuce.</title>
        <authorList>
            <person name="Reyes-Chin-Wo S."/>
            <person name="Wang Z."/>
            <person name="Yang X."/>
            <person name="Kozik A."/>
            <person name="Arikit S."/>
            <person name="Song C."/>
            <person name="Xia L."/>
            <person name="Froenicke L."/>
            <person name="Lavelle D.O."/>
            <person name="Truco M.J."/>
            <person name="Xia R."/>
            <person name="Zhu S."/>
            <person name="Xu C."/>
            <person name="Xu H."/>
            <person name="Xu X."/>
            <person name="Cox K."/>
            <person name="Korf I."/>
            <person name="Meyers B.C."/>
            <person name="Michelmore R.W."/>
        </authorList>
    </citation>
    <scope>NUCLEOTIDE SEQUENCE [LARGE SCALE GENOMIC DNA]</scope>
    <source>
        <strain evidence="3">cv. Salinas</strain>
        <tissue evidence="2">Seedlings</tissue>
    </source>
</reference>
<dbReference type="EMBL" id="NBSK02000005">
    <property type="protein sequence ID" value="KAJ0208497.1"/>
    <property type="molecule type" value="Genomic_DNA"/>
</dbReference>
<dbReference type="AlphaFoldDB" id="A0A9R1VPG9"/>
<dbReference type="InterPro" id="IPR004332">
    <property type="entry name" value="Transposase_MuDR"/>
</dbReference>
<keyword evidence="3" id="KW-1185">Reference proteome</keyword>
<dbReference type="PANTHER" id="PTHR31973">
    <property type="entry name" value="POLYPROTEIN, PUTATIVE-RELATED"/>
    <property type="match status" value="1"/>
</dbReference>
<gene>
    <name evidence="2" type="ORF">LSAT_V11C500296000</name>
</gene>
<protein>
    <recommendedName>
        <fullName evidence="1">Transposase MuDR plant domain-containing protein</fullName>
    </recommendedName>
</protein>
<accession>A0A9R1VPG9</accession>